<dbReference type="STRING" id="81409.SAMN04515656_10825"/>
<evidence type="ECO:0000313" key="2">
    <source>
        <dbReference type="Proteomes" id="UP000199394"/>
    </source>
</evidence>
<sequence>MEHSQPHHIHASSVTLTVIDDVTGQQYERQLPLDFIENANGILLSGEDAAGLPSCIVFLSQTYQDLLKDLIGKGANTPRCHEEKIEG</sequence>
<reference evidence="1 2" key="1">
    <citation type="submission" date="2016-10" db="EMBL/GenBank/DDBJ databases">
        <authorList>
            <person name="de Groot N.N."/>
        </authorList>
    </citation>
    <scope>NUCLEOTIDE SEQUENCE [LARGE SCALE GENOMIC DNA]</scope>
    <source>
        <strain evidence="1 2">SR12</strain>
    </source>
</reference>
<dbReference type="OrthoDB" id="1751802at2"/>
<dbReference type="AlphaFoldDB" id="A0A1H4AET0"/>
<accession>A0A1H4AET0</accession>
<evidence type="ECO:0000313" key="1">
    <source>
        <dbReference type="EMBL" id="SEA34044.1"/>
    </source>
</evidence>
<keyword evidence="2" id="KW-1185">Reference proteome</keyword>
<protein>
    <submittedName>
        <fullName evidence="1">Uncharacterized protein</fullName>
    </submittedName>
</protein>
<organism evidence="1 2">
    <name type="scientific">Eubacterium aggregans</name>
    <dbReference type="NCBI Taxonomy" id="81409"/>
    <lineage>
        <taxon>Bacteria</taxon>
        <taxon>Bacillati</taxon>
        <taxon>Bacillota</taxon>
        <taxon>Clostridia</taxon>
        <taxon>Eubacteriales</taxon>
        <taxon>Eubacteriaceae</taxon>
        <taxon>Eubacterium</taxon>
    </lineage>
</organism>
<name>A0A1H4AET0_9FIRM</name>
<dbReference type="Proteomes" id="UP000199394">
    <property type="component" value="Unassembled WGS sequence"/>
</dbReference>
<dbReference type="EMBL" id="FNRK01000008">
    <property type="protein sequence ID" value="SEA34044.1"/>
    <property type="molecule type" value="Genomic_DNA"/>
</dbReference>
<proteinExistence type="predicted"/>
<gene>
    <name evidence="1" type="ORF">SAMN04515656_10825</name>
</gene>
<dbReference type="RefSeq" id="WP_090306368.1">
    <property type="nucleotide sequence ID" value="NZ_FNRK01000008.1"/>
</dbReference>